<proteinExistence type="predicted"/>
<dbReference type="RefSeq" id="WP_218875007.1">
    <property type="nucleotide sequence ID" value="NZ_BAAAHA010000010.1"/>
</dbReference>
<dbReference type="InterPro" id="IPR018062">
    <property type="entry name" value="HTH_AraC-typ_CS"/>
</dbReference>
<dbReference type="InterPro" id="IPR011051">
    <property type="entry name" value="RmlC_Cupin_sf"/>
</dbReference>
<keyword evidence="4" id="KW-0804">Transcription</keyword>
<dbReference type="AlphaFoldDB" id="A0A853DP64"/>
<evidence type="ECO:0000259" key="8">
    <source>
        <dbReference type="PROSITE" id="PS01124"/>
    </source>
</evidence>
<dbReference type="PROSITE" id="PS00041">
    <property type="entry name" value="HTH_ARAC_FAMILY_1"/>
    <property type="match status" value="1"/>
</dbReference>
<feature type="domain" description="HTH araC/xylS-type" evidence="8">
    <location>
        <begin position="203"/>
        <end position="300"/>
    </location>
</feature>
<dbReference type="PANTHER" id="PTHR11019:SF199">
    <property type="entry name" value="HTH-TYPE TRANSCRIPTIONAL REGULATOR NIMR"/>
    <property type="match status" value="1"/>
</dbReference>
<evidence type="ECO:0000256" key="4">
    <source>
        <dbReference type="ARBA" id="ARBA00023163"/>
    </source>
</evidence>
<evidence type="ECO:0000256" key="2">
    <source>
        <dbReference type="ARBA" id="ARBA00023015"/>
    </source>
</evidence>
<dbReference type="GO" id="GO:0016853">
    <property type="term" value="F:isomerase activity"/>
    <property type="evidence" value="ECO:0007669"/>
    <property type="project" value="UniProtKB-KW"/>
</dbReference>
<evidence type="ECO:0000313" key="9">
    <source>
        <dbReference type="EMBL" id="NYK10057.1"/>
    </source>
</evidence>
<keyword evidence="2" id="KW-0805">Transcription regulation</keyword>
<dbReference type="SUPFAM" id="SSF46689">
    <property type="entry name" value="Homeodomain-like"/>
    <property type="match status" value="1"/>
</dbReference>
<dbReference type="Pfam" id="PF07883">
    <property type="entry name" value="Cupin_2"/>
    <property type="match status" value="1"/>
</dbReference>
<dbReference type="GO" id="GO:0003700">
    <property type="term" value="F:DNA-binding transcription factor activity"/>
    <property type="evidence" value="ECO:0007669"/>
    <property type="project" value="InterPro"/>
</dbReference>
<keyword evidence="1" id="KW-0678">Repressor</keyword>
<evidence type="ECO:0000256" key="5">
    <source>
        <dbReference type="ARBA" id="ARBA00074140"/>
    </source>
</evidence>
<evidence type="ECO:0000256" key="1">
    <source>
        <dbReference type="ARBA" id="ARBA00022491"/>
    </source>
</evidence>
<dbReference type="EMBL" id="JACCHJ010000001">
    <property type="protein sequence ID" value="NYK10057.1"/>
    <property type="molecule type" value="Genomic_DNA"/>
</dbReference>
<dbReference type="Pfam" id="PF12833">
    <property type="entry name" value="HTH_18"/>
    <property type="match status" value="1"/>
</dbReference>
<gene>
    <name evidence="9" type="ORF">HNR14_001938</name>
</gene>
<evidence type="ECO:0000256" key="3">
    <source>
        <dbReference type="ARBA" id="ARBA00023125"/>
    </source>
</evidence>
<evidence type="ECO:0000313" key="10">
    <source>
        <dbReference type="Proteomes" id="UP000521075"/>
    </source>
</evidence>
<dbReference type="PROSITE" id="PS01124">
    <property type="entry name" value="HTH_ARAC_FAMILY_2"/>
    <property type="match status" value="1"/>
</dbReference>
<keyword evidence="9" id="KW-0413">Isomerase</keyword>
<feature type="region of interest" description="Disordered" evidence="7">
    <location>
        <begin position="1"/>
        <end position="47"/>
    </location>
</feature>
<evidence type="ECO:0000256" key="6">
    <source>
        <dbReference type="ARBA" id="ARBA00079449"/>
    </source>
</evidence>
<protein>
    <recommendedName>
        <fullName evidence="5">HTH-type transcriptional regulator RipA</fullName>
    </recommendedName>
    <alternativeName>
        <fullName evidence="6">Repressor of iron proteins A</fullName>
    </alternativeName>
</protein>
<keyword evidence="3 9" id="KW-0238">DNA-binding</keyword>
<name>A0A853DP64_9MICO</name>
<comment type="caution">
    <text evidence="9">The sequence shown here is derived from an EMBL/GenBank/DDBJ whole genome shotgun (WGS) entry which is preliminary data.</text>
</comment>
<dbReference type="SUPFAM" id="SSF51182">
    <property type="entry name" value="RmlC-like cupins"/>
    <property type="match status" value="1"/>
</dbReference>
<dbReference type="GO" id="GO:0043565">
    <property type="term" value="F:sequence-specific DNA binding"/>
    <property type="evidence" value="ECO:0007669"/>
    <property type="project" value="InterPro"/>
</dbReference>
<dbReference type="SMART" id="SM00342">
    <property type="entry name" value="HTH_ARAC"/>
    <property type="match status" value="1"/>
</dbReference>
<dbReference type="PANTHER" id="PTHR11019">
    <property type="entry name" value="HTH-TYPE TRANSCRIPTIONAL REGULATOR NIMR"/>
    <property type="match status" value="1"/>
</dbReference>
<dbReference type="Proteomes" id="UP000521075">
    <property type="component" value="Unassembled WGS sequence"/>
</dbReference>
<evidence type="ECO:0000256" key="7">
    <source>
        <dbReference type="SAM" id="MobiDB-lite"/>
    </source>
</evidence>
<accession>A0A853DP64</accession>
<dbReference type="FunFam" id="1.10.10.60:FF:000132">
    <property type="entry name" value="AraC family transcriptional regulator"/>
    <property type="match status" value="1"/>
</dbReference>
<dbReference type="Gene3D" id="2.60.120.10">
    <property type="entry name" value="Jelly Rolls"/>
    <property type="match status" value="1"/>
</dbReference>
<sequence length="328" mass="34935">MPARPPTPDPAADAGAAEPDATPAWPGATVAPEHSAGSGSWRREPDTVVRRTGRMPAGAAEGSIIRAESEVPSGPLEWESHAHPLHELVWVRGGTMTTRVGGRVFTVSEGSGLWLPAGAEHAGRLTAGVEFFDAFFAPECTPVAFDGPTVIAMSPLLESLLTHLARTDLDAAARARAEAVVFDVLAPAEQPLALRVPGDSRIDAIAEALLADPADDRGLEEWARQLGLSERTITRAFRQTTGLSFVQWRQALRVHQALALLAEGWDVQQTSERLGYAQPSTFIAAFRRVMGTTPGAYAGTPQPDTVRKPVSTVLRSGLQTVAVEHILT</sequence>
<dbReference type="Gene3D" id="1.10.10.60">
    <property type="entry name" value="Homeodomain-like"/>
    <property type="match status" value="1"/>
</dbReference>
<feature type="compositionally biased region" description="Low complexity" evidence="7">
    <location>
        <begin position="10"/>
        <end position="24"/>
    </location>
</feature>
<dbReference type="InterPro" id="IPR009057">
    <property type="entry name" value="Homeodomain-like_sf"/>
</dbReference>
<organism evidence="9 10">
    <name type="scientific">Leifsonia naganoensis</name>
    <dbReference type="NCBI Taxonomy" id="150025"/>
    <lineage>
        <taxon>Bacteria</taxon>
        <taxon>Bacillati</taxon>
        <taxon>Actinomycetota</taxon>
        <taxon>Actinomycetes</taxon>
        <taxon>Micrococcales</taxon>
        <taxon>Microbacteriaceae</taxon>
        <taxon>Leifsonia</taxon>
    </lineage>
</organism>
<dbReference type="InterPro" id="IPR013096">
    <property type="entry name" value="Cupin_2"/>
</dbReference>
<dbReference type="InterPro" id="IPR014710">
    <property type="entry name" value="RmlC-like_jellyroll"/>
</dbReference>
<dbReference type="InterPro" id="IPR018060">
    <property type="entry name" value="HTH_AraC"/>
</dbReference>
<reference evidence="9 10" key="1">
    <citation type="submission" date="2020-07" db="EMBL/GenBank/DDBJ databases">
        <title>Sequencing the genomes of 1000 actinobacteria strains.</title>
        <authorList>
            <person name="Klenk H.-P."/>
        </authorList>
    </citation>
    <scope>NUCLEOTIDE SEQUENCE [LARGE SCALE GENOMIC DNA]</scope>
    <source>
        <strain evidence="9 10">DSM 15166</strain>
    </source>
</reference>
<keyword evidence="10" id="KW-1185">Reference proteome</keyword>